<dbReference type="GO" id="GO:0005179">
    <property type="term" value="F:hormone activity"/>
    <property type="evidence" value="ECO:0007669"/>
    <property type="project" value="UniProtKB-KW"/>
</dbReference>
<keyword evidence="6" id="KW-1015">Disulfide bond</keyword>
<accession>A0A4Y1R9L2</accession>
<reference evidence="9" key="1">
    <citation type="journal article" date="2019" name="Science">
        <title>Mutation of a bHLH transcription factor allowed almond domestication.</title>
        <authorList>
            <person name="Sanchez-Perez R."/>
            <person name="Pavan S."/>
            <person name="Mazzeo R."/>
            <person name="Moldovan C."/>
            <person name="Aiese Cigliano R."/>
            <person name="Del Cueto J."/>
            <person name="Ricciardi F."/>
            <person name="Lotti C."/>
            <person name="Ricciardi L."/>
            <person name="Dicenta F."/>
            <person name="Lopez-Marques R.L."/>
            <person name="Lindberg Moller B."/>
        </authorList>
    </citation>
    <scope>NUCLEOTIDE SEQUENCE</scope>
</reference>
<proteinExistence type="inferred from homology"/>
<dbReference type="AlphaFoldDB" id="A0A4Y1R9L2"/>
<evidence type="ECO:0000256" key="2">
    <source>
        <dbReference type="ARBA" id="ARBA00009178"/>
    </source>
</evidence>
<dbReference type="Pfam" id="PF05498">
    <property type="entry name" value="RALF"/>
    <property type="match status" value="1"/>
</dbReference>
<dbReference type="EMBL" id="AP019300">
    <property type="protein sequence ID" value="BBH00894.1"/>
    <property type="molecule type" value="Genomic_DNA"/>
</dbReference>
<dbReference type="InterPro" id="IPR008801">
    <property type="entry name" value="RALF"/>
</dbReference>
<comment type="similarity">
    <text evidence="2">Belongs to the plant rapid alkalinization factor (RALF) family.</text>
</comment>
<name>A0A4Y1R9L2_PRUDU</name>
<feature type="compositionally biased region" description="Low complexity" evidence="7">
    <location>
        <begin position="110"/>
        <end position="120"/>
    </location>
</feature>
<organism evidence="9">
    <name type="scientific">Prunus dulcis</name>
    <name type="common">Almond</name>
    <name type="synonym">Amygdalus dulcis</name>
    <dbReference type="NCBI Taxonomy" id="3755"/>
    <lineage>
        <taxon>Eukaryota</taxon>
        <taxon>Viridiplantae</taxon>
        <taxon>Streptophyta</taxon>
        <taxon>Embryophyta</taxon>
        <taxon>Tracheophyta</taxon>
        <taxon>Spermatophyta</taxon>
        <taxon>Magnoliopsida</taxon>
        <taxon>eudicotyledons</taxon>
        <taxon>Gunneridae</taxon>
        <taxon>Pentapetalae</taxon>
        <taxon>rosids</taxon>
        <taxon>fabids</taxon>
        <taxon>Rosales</taxon>
        <taxon>Rosaceae</taxon>
        <taxon>Amygdaloideae</taxon>
        <taxon>Amygdaleae</taxon>
        <taxon>Prunus</taxon>
    </lineage>
</organism>
<evidence type="ECO:0000256" key="5">
    <source>
        <dbReference type="ARBA" id="ARBA00022729"/>
    </source>
</evidence>
<evidence type="ECO:0000256" key="3">
    <source>
        <dbReference type="ARBA" id="ARBA00022525"/>
    </source>
</evidence>
<dbReference type="PANTHER" id="PTHR33136:SF89">
    <property type="entry name" value="PROTEIN RALF-LIKE 19"/>
    <property type="match status" value="1"/>
</dbReference>
<keyword evidence="5 8" id="KW-0732">Signal</keyword>
<feature type="chain" id="PRO_5021269275" evidence="8">
    <location>
        <begin position="23"/>
        <end position="141"/>
    </location>
</feature>
<evidence type="ECO:0000256" key="6">
    <source>
        <dbReference type="ARBA" id="ARBA00023157"/>
    </source>
</evidence>
<dbReference type="PANTHER" id="PTHR33136">
    <property type="entry name" value="RAPID ALKALINIZATION FACTOR-LIKE"/>
    <property type="match status" value="1"/>
</dbReference>
<evidence type="ECO:0000256" key="7">
    <source>
        <dbReference type="SAM" id="MobiDB-lite"/>
    </source>
</evidence>
<dbReference type="GO" id="GO:0019722">
    <property type="term" value="P:calcium-mediated signaling"/>
    <property type="evidence" value="ECO:0007669"/>
    <property type="project" value="TreeGrafter"/>
</dbReference>
<comment type="subcellular location">
    <subcellularLocation>
        <location evidence="1">Secreted</location>
    </subcellularLocation>
</comment>
<evidence type="ECO:0000256" key="1">
    <source>
        <dbReference type="ARBA" id="ARBA00004613"/>
    </source>
</evidence>
<gene>
    <name evidence="9" type="ORF">Prudu_011007</name>
</gene>
<evidence type="ECO:0000256" key="8">
    <source>
        <dbReference type="SAM" id="SignalP"/>
    </source>
</evidence>
<evidence type="ECO:0000256" key="4">
    <source>
        <dbReference type="ARBA" id="ARBA00022702"/>
    </source>
</evidence>
<dbReference type="GO" id="GO:0009506">
    <property type="term" value="C:plasmodesma"/>
    <property type="evidence" value="ECO:0007669"/>
    <property type="project" value="TreeGrafter"/>
</dbReference>
<protein>
    <submittedName>
        <fullName evidence="9">Ralf-like 4</fullName>
    </submittedName>
</protein>
<dbReference type="GO" id="GO:0040008">
    <property type="term" value="P:regulation of growth"/>
    <property type="evidence" value="ECO:0007669"/>
    <property type="project" value="UniProtKB-ARBA"/>
</dbReference>
<dbReference type="GO" id="GO:0005576">
    <property type="term" value="C:extracellular region"/>
    <property type="evidence" value="ECO:0007669"/>
    <property type="project" value="UniProtKB-SubCell"/>
</dbReference>
<sequence>MGYKVCLIVLMVVLAMVAQSSAKGHEASWGLSFTAHDDESLIDRANSKVGDMIGEENEMMMDSESSRRTLRGAQGRYIAYGALRRNAVPCGRRGQSYYNCQNRQRANPYSAAAPSSPAAPDAECDQFGLFTRPDQREIKKK</sequence>
<feature type="region of interest" description="Disordered" evidence="7">
    <location>
        <begin position="106"/>
        <end position="141"/>
    </location>
</feature>
<evidence type="ECO:0000313" key="9">
    <source>
        <dbReference type="EMBL" id="BBH00894.1"/>
    </source>
</evidence>
<keyword evidence="4" id="KW-0372">Hormone</keyword>
<keyword evidence="3" id="KW-0964">Secreted</keyword>
<feature type="signal peptide" evidence="8">
    <location>
        <begin position="1"/>
        <end position="22"/>
    </location>
</feature>